<feature type="domain" description="Peptidase C14 caspase" evidence="3">
    <location>
        <begin position="18"/>
        <end position="318"/>
    </location>
</feature>
<organism evidence="4 5">
    <name type="scientific">Mycena alexandri</name>
    <dbReference type="NCBI Taxonomy" id="1745969"/>
    <lineage>
        <taxon>Eukaryota</taxon>
        <taxon>Fungi</taxon>
        <taxon>Dikarya</taxon>
        <taxon>Basidiomycota</taxon>
        <taxon>Agaricomycotina</taxon>
        <taxon>Agaricomycetes</taxon>
        <taxon>Agaricomycetidae</taxon>
        <taxon>Agaricales</taxon>
        <taxon>Marasmiineae</taxon>
        <taxon>Mycenaceae</taxon>
        <taxon>Mycena</taxon>
    </lineage>
</organism>
<dbReference type="InterPro" id="IPR011600">
    <property type="entry name" value="Pept_C14_caspase"/>
</dbReference>
<dbReference type="PANTHER" id="PTHR48104:SF30">
    <property type="entry name" value="METACASPASE-1"/>
    <property type="match status" value="1"/>
</dbReference>
<dbReference type="Gene3D" id="3.40.50.12660">
    <property type="match status" value="1"/>
</dbReference>
<protein>
    <submittedName>
        <fullName evidence="4">Caspase domain-containing protein</fullName>
    </submittedName>
</protein>
<reference evidence="4" key="1">
    <citation type="submission" date="2023-03" db="EMBL/GenBank/DDBJ databases">
        <title>Massive genome expansion in bonnet fungi (Mycena s.s.) driven by repeated elements and novel gene families across ecological guilds.</title>
        <authorList>
            <consortium name="Lawrence Berkeley National Laboratory"/>
            <person name="Harder C.B."/>
            <person name="Miyauchi S."/>
            <person name="Viragh M."/>
            <person name="Kuo A."/>
            <person name="Thoen E."/>
            <person name="Andreopoulos B."/>
            <person name="Lu D."/>
            <person name="Skrede I."/>
            <person name="Drula E."/>
            <person name="Henrissat B."/>
            <person name="Morin E."/>
            <person name="Kohler A."/>
            <person name="Barry K."/>
            <person name="LaButti K."/>
            <person name="Morin E."/>
            <person name="Salamov A."/>
            <person name="Lipzen A."/>
            <person name="Mereny Z."/>
            <person name="Hegedus B."/>
            <person name="Baldrian P."/>
            <person name="Stursova M."/>
            <person name="Weitz H."/>
            <person name="Taylor A."/>
            <person name="Grigoriev I.V."/>
            <person name="Nagy L.G."/>
            <person name="Martin F."/>
            <person name="Kauserud H."/>
        </authorList>
    </citation>
    <scope>NUCLEOTIDE SEQUENCE</scope>
    <source>
        <strain evidence="4">CBHHK200</strain>
    </source>
</reference>
<evidence type="ECO:0000313" key="4">
    <source>
        <dbReference type="EMBL" id="KAJ7043798.1"/>
    </source>
</evidence>
<keyword evidence="5" id="KW-1185">Reference proteome</keyword>
<comment type="similarity">
    <text evidence="1">Belongs to the peptidase C14B family.</text>
</comment>
<dbReference type="GO" id="GO:0004197">
    <property type="term" value="F:cysteine-type endopeptidase activity"/>
    <property type="evidence" value="ECO:0007669"/>
    <property type="project" value="InterPro"/>
</dbReference>
<proteinExistence type="inferred from homology"/>
<accession>A0AAD6TD89</accession>
<evidence type="ECO:0000313" key="5">
    <source>
        <dbReference type="Proteomes" id="UP001218188"/>
    </source>
</evidence>
<gene>
    <name evidence="4" type="ORF">C8F04DRAFT_1070439</name>
</gene>
<dbReference type="GO" id="GO:0005737">
    <property type="term" value="C:cytoplasm"/>
    <property type="evidence" value="ECO:0007669"/>
    <property type="project" value="TreeGrafter"/>
</dbReference>
<dbReference type="AlphaFoldDB" id="A0AAD6TD89"/>
<feature type="non-terminal residue" evidence="4">
    <location>
        <position position="1"/>
    </location>
</feature>
<dbReference type="PANTHER" id="PTHR48104">
    <property type="entry name" value="METACASPASE-4"/>
    <property type="match status" value="1"/>
</dbReference>
<dbReference type="EMBL" id="JARJCM010000008">
    <property type="protein sequence ID" value="KAJ7043798.1"/>
    <property type="molecule type" value="Genomic_DNA"/>
</dbReference>
<feature type="region of interest" description="Disordered" evidence="2">
    <location>
        <begin position="166"/>
        <end position="185"/>
    </location>
</feature>
<dbReference type="Pfam" id="PF00656">
    <property type="entry name" value="Peptidase_C14"/>
    <property type="match status" value="1"/>
</dbReference>
<dbReference type="InterPro" id="IPR050452">
    <property type="entry name" value="Metacaspase"/>
</dbReference>
<comment type="caution">
    <text evidence="4">The sequence shown here is derived from an EMBL/GenBank/DDBJ whole genome shotgun (WGS) entry which is preliminary data.</text>
</comment>
<dbReference type="GO" id="GO:0006508">
    <property type="term" value="P:proteolysis"/>
    <property type="evidence" value="ECO:0007669"/>
    <property type="project" value="InterPro"/>
</dbReference>
<evidence type="ECO:0000256" key="1">
    <source>
        <dbReference type="ARBA" id="ARBA00009005"/>
    </source>
</evidence>
<dbReference type="Proteomes" id="UP001218188">
    <property type="component" value="Unassembled WGS sequence"/>
</dbReference>
<sequence>YGYKAEDITILIDRPDYVEPTRDNILNAIKTLVKDAKAGDHFCFHYCGHSTQVLNRSHTEEDGLDECIIPYDGKDKIILDNELNELLVKPLPAGAYLVAVLDTCHSGALLDLKHGKCNQVYVPWLSKSEEPWVERRNGIFSPSRRVTRRTSSRLLAQPSEINMSLIYRSPPGTVDSGPDTGERAPTQTYTYRSRAVSGEKENDVGVPVETVAHTDSNPSLPGKFWVLTEEDDEMRRCDSPTSMFACNGFCRDAKPGVADWDDANVVKADVIFLAPCANPEILYEDDMSMTAALIRHAKAKSYTEQCKAIVERAKHELSLLSLHPPSSLIPLESDATPTIAPSPTNPFPPTRKKFSRRWLEQQVIEFSRSSESEYDTSRLQNPQLASARPLDMNKQWKM</sequence>
<evidence type="ECO:0000256" key="2">
    <source>
        <dbReference type="SAM" id="MobiDB-lite"/>
    </source>
</evidence>
<feature type="region of interest" description="Disordered" evidence="2">
    <location>
        <begin position="368"/>
        <end position="398"/>
    </location>
</feature>
<name>A0AAD6TD89_9AGAR</name>
<evidence type="ECO:0000259" key="3">
    <source>
        <dbReference type="Pfam" id="PF00656"/>
    </source>
</evidence>